<evidence type="ECO:0008006" key="4">
    <source>
        <dbReference type="Google" id="ProtNLM"/>
    </source>
</evidence>
<dbReference type="AlphaFoldDB" id="A0A1G1Y399"/>
<protein>
    <recommendedName>
        <fullName evidence="4">DUF3352 domain-containing protein</fullName>
    </recommendedName>
</protein>
<gene>
    <name evidence="2" type="ORF">A2744_04585</name>
</gene>
<keyword evidence="1" id="KW-1133">Transmembrane helix</keyword>
<evidence type="ECO:0000313" key="2">
    <source>
        <dbReference type="EMBL" id="OGY46240.1"/>
    </source>
</evidence>
<sequence length="492" mass="54640">MEDPFQHQNSQANLSRSQHSTLRAKKFWWLLAGIFVIILSAALIYRSTADQSEILSLVPIDSVFYLQANGPAWPWSKVEIADLPFANFYGQLETIFSWPAGSFQKNILAFSSQVTLAAVPNQNSGQLDFVLIIKSKNDSVVSVLNQSPHHLLLKKNLTAVTTSEEAIKKLLEVQQGQTFSLAGNVNSKKFGRQLLIGYFNLSNVKSYLAPENLAEEIFTQFLTGELYLNFNQSAGGWQFSLVREKTFISSSAKSKTSIKYLPADFFEFSSGLNLSELFSIWSQVDPELNKTFSQTAAAVTALYNFNLADEFSDLLSQPVDLILLPAQTPNVFGLDFILSLPSDNKTLNQLERLINIILAQKKPTAVDRLLPDGSQVTELIAEPDSFVWQTKDLAGQVVRYLSEPSLNFAAAYVVSNNRVVLATSIERLEQFLSTSEIVVSDLVDRCGFDLAGNLIFLNPQNFTWPVRDYLPPGVILIKPLESSGLSGCVIEN</sequence>
<feature type="transmembrane region" description="Helical" evidence="1">
    <location>
        <begin position="27"/>
        <end position="45"/>
    </location>
</feature>
<organism evidence="2 3">
    <name type="scientific">Candidatus Buchananbacteria bacterium RIFCSPHIGHO2_01_FULL_44_11</name>
    <dbReference type="NCBI Taxonomy" id="1797535"/>
    <lineage>
        <taxon>Bacteria</taxon>
        <taxon>Candidatus Buchananiibacteriota</taxon>
    </lineage>
</organism>
<evidence type="ECO:0000256" key="1">
    <source>
        <dbReference type="SAM" id="Phobius"/>
    </source>
</evidence>
<name>A0A1G1Y399_9BACT</name>
<keyword evidence="1" id="KW-0812">Transmembrane</keyword>
<dbReference type="STRING" id="1797535.A2744_04585"/>
<accession>A0A1G1Y399</accession>
<evidence type="ECO:0000313" key="3">
    <source>
        <dbReference type="Proteomes" id="UP000178240"/>
    </source>
</evidence>
<reference evidence="2 3" key="1">
    <citation type="journal article" date="2016" name="Nat. Commun.">
        <title>Thousands of microbial genomes shed light on interconnected biogeochemical processes in an aquifer system.</title>
        <authorList>
            <person name="Anantharaman K."/>
            <person name="Brown C.T."/>
            <person name="Hug L.A."/>
            <person name="Sharon I."/>
            <person name="Castelle C.J."/>
            <person name="Probst A.J."/>
            <person name="Thomas B.C."/>
            <person name="Singh A."/>
            <person name="Wilkins M.J."/>
            <person name="Karaoz U."/>
            <person name="Brodie E.L."/>
            <person name="Williams K.H."/>
            <person name="Hubbard S.S."/>
            <person name="Banfield J.F."/>
        </authorList>
    </citation>
    <scope>NUCLEOTIDE SEQUENCE [LARGE SCALE GENOMIC DNA]</scope>
</reference>
<proteinExistence type="predicted"/>
<dbReference type="EMBL" id="MHIE01000006">
    <property type="protein sequence ID" value="OGY46240.1"/>
    <property type="molecule type" value="Genomic_DNA"/>
</dbReference>
<keyword evidence="1" id="KW-0472">Membrane</keyword>
<comment type="caution">
    <text evidence="2">The sequence shown here is derived from an EMBL/GenBank/DDBJ whole genome shotgun (WGS) entry which is preliminary data.</text>
</comment>
<dbReference type="Proteomes" id="UP000178240">
    <property type="component" value="Unassembled WGS sequence"/>
</dbReference>